<dbReference type="AlphaFoldDB" id="A0A5B7IFL1"/>
<dbReference type="EMBL" id="VSRR010054881">
    <property type="protein sequence ID" value="MPC80746.1"/>
    <property type="molecule type" value="Genomic_DNA"/>
</dbReference>
<organism evidence="2 3">
    <name type="scientific">Portunus trituberculatus</name>
    <name type="common">Swimming crab</name>
    <name type="synonym">Neptunus trituberculatus</name>
    <dbReference type="NCBI Taxonomy" id="210409"/>
    <lineage>
        <taxon>Eukaryota</taxon>
        <taxon>Metazoa</taxon>
        <taxon>Ecdysozoa</taxon>
        <taxon>Arthropoda</taxon>
        <taxon>Crustacea</taxon>
        <taxon>Multicrustacea</taxon>
        <taxon>Malacostraca</taxon>
        <taxon>Eumalacostraca</taxon>
        <taxon>Eucarida</taxon>
        <taxon>Decapoda</taxon>
        <taxon>Pleocyemata</taxon>
        <taxon>Brachyura</taxon>
        <taxon>Eubrachyura</taxon>
        <taxon>Portunoidea</taxon>
        <taxon>Portunidae</taxon>
        <taxon>Portuninae</taxon>
        <taxon>Portunus</taxon>
    </lineage>
</organism>
<keyword evidence="3" id="KW-1185">Reference proteome</keyword>
<name>A0A5B7IFL1_PORTR</name>
<evidence type="ECO:0000256" key="1">
    <source>
        <dbReference type="SAM" id="MobiDB-lite"/>
    </source>
</evidence>
<accession>A0A5B7IFL1</accession>
<gene>
    <name evidence="2" type="ORF">E2C01_075334</name>
</gene>
<reference evidence="2 3" key="1">
    <citation type="submission" date="2019-05" db="EMBL/GenBank/DDBJ databases">
        <title>Another draft genome of Portunus trituberculatus and its Hox gene families provides insights of decapod evolution.</title>
        <authorList>
            <person name="Jeong J.-H."/>
            <person name="Song I."/>
            <person name="Kim S."/>
            <person name="Choi T."/>
            <person name="Kim D."/>
            <person name="Ryu S."/>
            <person name="Kim W."/>
        </authorList>
    </citation>
    <scope>NUCLEOTIDE SEQUENCE [LARGE SCALE GENOMIC DNA]</scope>
    <source>
        <tissue evidence="2">Muscle</tissue>
    </source>
</reference>
<dbReference type="Proteomes" id="UP000324222">
    <property type="component" value="Unassembled WGS sequence"/>
</dbReference>
<protein>
    <submittedName>
        <fullName evidence="2">Uncharacterized protein</fullName>
    </submittedName>
</protein>
<feature type="region of interest" description="Disordered" evidence="1">
    <location>
        <begin position="1"/>
        <end position="38"/>
    </location>
</feature>
<evidence type="ECO:0000313" key="3">
    <source>
        <dbReference type="Proteomes" id="UP000324222"/>
    </source>
</evidence>
<sequence>MSNPSIYSTSSQQLSATPQHLRQHSISTTPPLHLRNTP</sequence>
<evidence type="ECO:0000313" key="2">
    <source>
        <dbReference type="EMBL" id="MPC80746.1"/>
    </source>
</evidence>
<comment type="caution">
    <text evidence="2">The sequence shown here is derived from an EMBL/GenBank/DDBJ whole genome shotgun (WGS) entry which is preliminary data.</text>
</comment>
<proteinExistence type="predicted"/>